<dbReference type="SMART" id="SM00086">
    <property type="entry name" value="PAC"/>
    <property type="match status" value="2"/>
</dbReference>
<dbReference type="InterPro" id="IPR035965">
    <property type="entry name" value="PAS-like_dom_sf"/>
</dbReference>
<evidence type="ECO:0000259" key="15">
    <source>
        <dbReference type="PROSITE" id="PS50112"/>
    </source>
</evidence>
<dbReference type="SUPFAM" id="SSF55785">
    <property type="entry name" value="PYP-like sensor domain (PAS domain)"/>
    <property type="match status" value="3"/>
</dbReference>
<feature type="transmembrane region" description="Helical" evidence="13">
    <location>
        <begin position="70"/>
        <end position="88"/>
    </location>
</feature>
<dbReference type="Gene3D" id="1.10.287.130">
    <property type="match status" value="1"/>
</dbReference>
<evidence type="ECO:0000259" key="16">
    <source>
        <dbReference type="PROSITE" id="PS50113"/>
    </source>
</evidence>
<dbReference type="Pfam" id="PF08448">
    <property type="entry name" value="PAS_4"/>
    <property type="match status" value="1"/>
</dbReference>
<dbReference type="Proteomes" id="UP001482520">
    <property type="component" value="Unassembled WGS sequence"/>
</dbReference>
<feature type="domain" description="Histidine kinase" evidence="14">
    <location>
        <begin position="716"/>
        <end position="935"/>
    </location>
</feature>
<comment type="caution">
    <text evidence="17">The sequence shown here is derived from an EMBL/GenBank/DDBJ whole genome shotgun (WGS) entry which is preliminary data.</text>
</comment>
<feature type="transmembrane region" description="Helical" evidence="13">
    <location>
        <begin position="201"/>
        <end position="218"/>
    </location>
</feature>
<dbReference type="SMART" id="SM00388">
    <property type="entry name" value="HisKA"/>
    <property type="match status" value="1"/>
</dbReference>
<evidence type="ECO:0000256" key="4">
    <source>
        <dbReference type="ARBA" id="ARBA00022475"/>
    </source>
</evidence>
<dbReference type="InterPro" id="IPR007895">
    <property type="entry name" value="MASE1"/>
</dbReference>
<dbReference type="Pfam" id="PF02518">
    <property type="entry name" value="HATPase_c"/>
    <property type="match status" value="1"/>
</dbReference>
<keyword evidence="7 13" id="KW-0812">Transmembrane</keyword>
<dbReference type="InterPro" id="IPR005467">
    <property type="entry name" value="His_kinase_dom"/>
</dbReference>
<feature type="transmembrane region" description="Helical" evidence="13">
    <location>
        <begin position="238"/>
        <end position="260"/>
    </location>
</feature>
<keyword evidence="11 13" id="KW-0472">Membrane</keyword>
<evidence type="ECO:0000256" key="12">
    <source>
        <dbReference type="SAM" id="MobiDB-lite"/>
    </source>
</evidence>
<keyword evidence="9 13" id="KW-1133">Transmembrane helix</keyword>
<keyword evidence="17" id="KW-0067">ATP-binding</keyword>
<dbReference type="InterPro" id="IPR003594">
    <property type="entry name" value="HATPase_dom"/>
</dbReference>
<protein>
    <recommendedName>
        <fullName evidence="3">histidine kinase</fullName>
        <ecNumber evidence="3">2.7.13.3</ecNumber>
    </recommendedName>
</protein>
<dbReference type="PRINTS" id="PR00344">
    <property type="entry name" value="BCTRLSENSOR"/>
</dbReference>
<dbReference type="Pfam" id="PF13426">
    <property type="entry name" value="PAS_9"/>
    <property type="match status" value="1"/>
</dbReference>
<dbReference type="CDD" id="cd00130">
    <property type="entry name" value="PAS"/>
    <property type="match status" value="1"/>
</dbReference>
<dbReference type="CDD" id="cd00082">
    <property type="entry name" value="HisKA"/>
    <property type="match status" value="1"/>
</dbReference>
<dbReference type="InterPro" id="IPR001610">
    <property type="entry name" value="PAC"/>
</dbReference>
<dbReference type="PANTHER" id="PTHR43711:SF31">
    <property type="entry name" value="HISTIDINE KINASE"/>
    <property type="match status" value="1"/>
</dbReference>
<dbReference type="InterPro" id="IPR036097">
    <property type="entry name" value="HisK_dim/P_sf"/>
</dbReference>
<dbReference type="EMBL" id="JBEGDP010000023">
    <property type="protein sequence ID" value="MEQ7848891.1"/>
    <property type="molecule type" value="Genomic_DNA"/>
</dbReference>
<evidence type="ECO:0000313" key="17">
    <source>
        <dbReference type="EMBL" id="MEQ7848891.1"/>
    </source>
</evidence>
<organism evidence="17 18">
    <name type="scientific">Nocardioides kribbensis</name>
    <dbReference type="NCBI Taxonomy" id="305517"/>
    <lineage>
        <taxon>Bacteria</taxon>
        <taxon>Bacillati</taxon>
        <taxon>Actinomycetota</taxon>
        <taxon>Actinomycetes</taxon>
        <taxon>Propionibacteriales</taxon>
        <taxon>Nocardioidaceae</taxon>
        <taxon>Nocardioides</taxon>
    </lineage>
</organism>
<accession>A0ABV1P2A4</accession>
<dbReference type="CDD" id="cd00075">
    <property type="entry name" value="HATPase"/>
    <property type="match status" value="1"/>
</dbReference>
<feature type="transmembrane region" description="Helical" evidence="13">
    <location>
        <begin position="94"/>
        <end position="116"/>
    </location>
</feature>
<keyword evidence="10" id="KW-0902">Two-component regulatory system</keyword>
<evidence type="ECO:0000259" key="14">
    <source>
        <dbReference type="PROSITE" id="PS50109"/>
    </source>
</evidence>
<feature type="transmembrane region" description="Helical" evidence="13">
    <location>
        <begin position="128"/>
        <end position="150"/>
    </location>
</feature>
<dbReference type="Pfam" id="PF00512">
    <property type="entry name" value="HisKA"/>
    <property type="match status" value="1"/>
</dbReference>
<dbReference type="InterPro" id="IPR050736">
    <property type="entry name" value="Sensor_HK_Regulatory"/>
</dbReference>
<evidence type="ECO:0000256" key="2">
    <source>
        <dbReference type="ARBA" id="ARBA00004651"/>
    </source>
</evidence>
<dbReference type="EC" id="2.7.13.3" evidence="3"/>
<evidence type="ECO:0000256" key="10">
    <source>
        <dbReference type="ARBA" id="ARBA00023012"/>
    </source>
</evidence>
<evidence type="ECO:0000256" key="6">
    <source>
        <dbReference type="ARBA" id="ARBA00022679"/>
    </source>
</evidence>
<dbReference type="SMART" id="SM00091">
    <property type="entry name" value="PAS"/>
    <property type="match status" value="3"/>
</dbReference>
<dbReference type="SUPFAM" id="SSF47384">
    <property type="entry name" value="Homodimeric domain of signal transducing histidine kinase"/>
    <property type="match status" value="1"/>
</dbReference>
<name>A0ABV1P2A4_9ACTN</name>
<dbReference type="SUPFAM" id="SSF55874">
    <property type="entry name" value="ATPase domain of HSP90 chaperone/DNA topoisomerase II/histidine kinase"/>
    <property type="match status" value="1"/>
</dbReference>
<dbReference type="Gene3D" id="3.30.565.10">
    <property type="entry name" value="Histidine kinase-like ATPase, C-terminal domain"/>
    <property type="match status" value="1"/>
</dbReference>
<evidence type="ECO:0000256" key="13">
    <source>
        <dbReference type="SAM" id="Phobius"/>
    </source>
</evidence>
<dbReference type="Pfam" id="PF05231">
    <property type="entry name" value="MASE1"/>
    <property type="match status" value="1"/>
</dbReference>
<feature type="transmembrane region" description="Helical" evidence="13">
    <location>
        <begin position="272"/>
        <end position="295"/>
    </location>
</feature>
<dbReference type="InterPro" id="IPR000700">
    <property type="entry name" value="PAS-assoc_C"/>
</dbReference>
<feature type="transmembrane region" description="Helical" evidence="13">
    <location>
        <begin position="21"/>
        <end position="39"/>
    </location>
</feature>
<dbReference type="PROSITE" id="PS50112">
    <property type="entry name" value="PAS"/>
    <property type="match status" value="2"/>
</dbReference>
<dbReference type="GO" id="GO:0005524">
    <property type="term" value="F:ATP binding"/>
    <property type="evidence" value="ECO:0007669"/>
    <property type="project" value="UniProtKB-KW"/>
</dbReference>
<dbReference type="NCBIfam" id="TIGR00229">
    <property type="entry name" value="sensory_box"/>
    <property type="match status" value="2"/>
</dbReference>
<keyword evidence="8" id="KW-0418">Kinase</keyword>
<feature type="transmembrane region" description="Helical" evidence="13">
    <location>
        <begin position="45"/>
        <end position="63"/>
    </location>
</feature>
<keyword evidence="18" id="KW-1185">Reference proteome</keyword>
<evidence type="ECO:0000256" key="8">
    <source>
        <dbReference type="ARBA" id="ARBA00022777"/>
    </source>
</evidence>
<dbReference type="PANTHER" id="PTHR43711">
    <property type="entry name" value="TWO-COMPONENT HISTIDINE KINASE"/>
    <property type="match status" value="1"/>
</dbReference>
<evidence type="ECO:0000256" key="3">
    <source>
        <dbReference type="ARBA" id="ARBA00012438"/>
    </source>
</evidence>
<evidence type="ECO:0000256" key="7">
    <source>
        <dbReference type="ARBA" id="ARBA00022692"/>
    </source>
</evidence>
<feature type="compositionally biased region" description="Polar residues" evidence="12">
    <location>
        <begin position="950"/>
        <end position="960"/>
    </location>
</feature>
<dbReference type="InterPro" id="IPR013767">
    <property type="entry name" value="PAS_fold"/>
</dbReference>
<dbReference type="InterPro" id="IPR000014">
    <property type="entry name" value="PAS"/>
</dbReference>
<dbReference type="InterPro" id="IPR036890">
    <property type="entry name" value="HATPase_C_sf"/>
</dbReference>
<sequence>MTASAALGRRGPSARGGSPGTLLTLLALAATFALSVASVTLRPEGAPVAAWWPAAGVSALVVTLSPVRRWPLLAAALVGLSFAANLVGDRPPGLALMFGVTNTAESLAVAILLGAHRRRPVLAGFEDLGRLFLSAAGGAAVAGVLAGLAVELFDTGSFLVVARAVMATHGASVLIVVPLGLLLATRPAERGAGLARTVERLVQGSAATVVFAAVFAPAHPYPLAYLPLPLLAWAAARFPAHIACGQMLAAGVAVTVLSDLGRGPFGDLDGPATSLAALQQSYLVILVLVTLPLAIASSQRAAALRVVVGERERYRRGIRESLIGMVLLRHTGGELVVVELNGAAADLLGAPEAELVERPWTRGLAASHRTLLRSAVGSLEAGRSPTWESELWLETSPPRCVRVGLSVVPDAAEGRLVVAQLVDLTAARSSQAELTHERDFSRAVLDSVGSLVVVLDAGGGVLKVNAATESSTGARATSLVGAPATASLVCPDSAAAFEAALAACLAGETGAVHELLWRGRSARREVLTTLALLRHDTGAPLVVMTGLDVTDQRHTAHQLQTVLDATSGAIIVGTDAAGLITFFNRGAQESLGWSAEEVVGRMTKLALHDPEEVAGHARRLGVAPTFEVFTALAQQPDPPELDWTLIRKDGGRLTVSLTVNLLRDASGAVTGLVGVAQDVTERRRSEQALEIALEHERQAVSRLSELDRIKTDFVASISHELRTPMTSVLGFTQVLDSEAAGPLSEEQHALLGRVDRNGRRLLRLIENLLDLSRIESGAISMARERLDVHRVVLAAMEACSELVRARSIELVHDLDTPPAEVVGDFDQLERAVMNLVGNAVKFTPDGGHVTLTVTTVGSEAVIEVSDDGIGIDQADLPRVWDRFYRSASASDAAIEGTGLGLSIVRSIVEAHGGRVDLDSAPRAGTTVRLVLPLACSPSEHGATPQAGRPSATSRPTLSTK</sequence>
<evidence type="ECO:0000256" key="9">
    <source>
        <dbReference type="ARBA" id="ARBA00022989"/>
    </source>
</evidence>
<dbReference type="PROSITE" id="PS50113">
    <property type="entry name" value="PAC"/>
    <property type="match status" value="1"/>
</dbReference>
<keyword evidence="4" id="KW-1003">Cell membrane</keyword>
<feature type="transmembrane region" description="Helical" evidence="13">
    <location>
        <begin position="156"/>
        <end position="181"/>
    </location>
</feature>
<evidence type="ECO:0000313" key="18">
    <source>
        <dbReference type="Proteomes" id="UP001482520"/>
    </source>
</evidence>
<comment type="catalytic activity">
    <reaction evidence="1">
        <text>ATP + protein L-histidine = ADP + protein N-phospho-L-histidine.</text>
        <dbReference type="EC" id="2.7.13.3"/>
    </reaction>
</comment>
<keyword evidence="6" id="KW-0808">Transferase</keyword>
<gene>
    <name evidence="17" type="ORF">V6R90_16545</name>
</gene>
<reference evidence="17 18" key="1">
    <citation type="submission" date="2024-02" db="EMBL/GenBank/DDBJ databases">
        <title>Full genome sequence of Nocardioides kribbensis.</title>
        <authorList>
            <person name="Poletto B.L."/>
            <person name="Silva G."/>
            <person name="Galante D."/>
            <person name="Campos K.R."/>
            <person name="Santos M.B.N."/>
            <person name="Sacchi C.T."/>
        </authorList>
    </citation>
    <scope>NUCLEOTIDE SEQUENCE [LARGE SCALE GENOMIC DNA]</scope>
    <source>
        <strain evidence="17 18">O4R</strain>
    </source>
</reference>
<keyword evidence="5" id="KW-0597">Phosphoprotein</keyword>
<dbReference type="InterPro" id="IPR004358">
    <property type="entry name" value="Sig_transdc_His_kin-like_C"/>
</dbReference>
<dbReference type="RefSeq" id="WP_349805306.1">
    <property type="nucleotide sequence ID" value="NZ_JBEGDP010000023.1"/>
</dbReference>
<dbReference type="InterPro" id="IPR003661">
    <property type="entry name" value="HisK_dim/P_dom"/>
</dbReference>
<evidence type="ECO:0000256" key="11">
    <source>
        <dbReference type="ARBA" id="ARBA00023136"/>
    </source>
</evidence>
<evidence type="ECO:0000256" key="5">
    <source>
        <dbReference type="ARBA" id="ARBA00022553"/>
    </source>
</evidence>
<feature type="region of interest" description="Disordered" evidence="12">
    <location>
        <begin position="938"/>
        <end position="960"/>
    </location>
</feature>
<dbReference type="InterPro" id="IPR013656">
    <property type="entry name" value="PAS_4"/>
</dbReference>
<feature type="domain" description="PAS" evidence="15">
    <location>
        <begin position="555"/>
        <end position="612"/>
    </location>
</feature>
<dbReference type="Pfam" id="PF00989">
    <property type="entry name" value="PAS"/>
    <property type="match status" value="1"/>
</dbReference>
<dbReference type="PROSITE" id="PS50109">
    <property type="entry name" value="HIS_KIN"/>
    <property type="match status" value="1"/>
</dbReference>
<keyword evidence="17" id="KW-0547">Nucleotide-binding</keyword>
<feature type="domain" description="PAS" evidence="15">
    <location>
        <begin position="437"/>
        <end position="508"/>
    </location>
</feature>
<dbReference type="SMART" id="SM00387">
    <property type="entry name" value="HATPase_c"/>
    <property type="match status" value="1"/>
</dbReference>
<evidence type="ECO:0000256" key="1">
    <source>
        <dbReference type="ARBA" id="ARBA00000085"/>
    </source>
</evidence>
<proteinExistence type="predicted"/>
<feature type="domain" description="PAC" evidence="16">
    <location>
        <begin position="639"/>
        <end position="691"/>
    </location>
</feature>
<comment type="subcellular location">
    <subcellularLocation>
        <location evidence="2">Cell membrane</location>
        <topology evidence="2">Multi-pass membrane protein</topology>
    </subcellularLocation>
</comment>
<dbReference type="Gene3D" id="3.30.450.20">
    <property type="entry name" value="PAS domain"/>
    <property type="match status" value="3"/>
</dbReference>